<dbReference type="HOGENOM" id="CLU_3368950_0_0_1"/>
<gene>
    <name evidence="1" type="ORF">CBG25158</name>
    <name evidence="1" type="ORF">CBG_25158</name>
</gene>
<reference evidence="1 2" key="2">
    <citation type="journal article" date="2011" name="PLoS Genet.">
        <title>Caenorhabditis briggsae recombinant inbred line genotypes reveal inter-strain incompatibility and the evolution of recombination.</title>
        <authorList>
            <person name="Ross J.A."/>
            <person name="Koboldt D.C."/>
            <person name="Staisch J.E."/>
            <person name="Chamberlin H.M."/>
            <person name="Gupta B.P."/>
            <person name="Miller R.D."/>
            <person name="Baird S.E."/>
            <person name="Haag E.S."/>
        </authorList>
    </citation>
    <scope>NUCLEOTIDE SEQUENCE [LARGE SCALE GENOMIC DNA]</scope>
    <source>
        <strain evidence="1 2">AF16</strain>
    </source>
</reference>
<evidence type="ECO:0000313" key="2">
    <source>
        <dbReference type="Proteomes" id="UP000008549"/>
    </source>
</evidence>
<keyword evidence="2" id="KW-1185">Reference proteome</keyword>
<reference evidence="1 2" key="1">
    <citation type="journal article" date="2003" name="PLoS Biol.">
        <title>The genome sequence of Caenorhabditis briggsae: a platform for comparative genomics.</title>
        <authorList>
            <person name="Stein L.D."/>
            <person name="Bao Z."/>
            <person name="Blasiar D."/>
            <person name="Blumenthal T."/>
            <person name="Brent M.R."/>
            <person name="Chen N."/>
            <person name="Chinwalla A."/>
            <person name="Clarke L."/>
            <person name="Clee C."/>
            <person name="Coghlan A."/>
            <person name="Coulson A."/>
            <person name="D'Eustachio P."/>
            <person name="Fitch D.H."/>
            <person name="Fulton L.A."/>
            <person name="Fulton R.E."/>
            <person name="Griffiths-Jones S."/>
            <person name="Harris T.W."/>
            <person name="Hillier L.W."/>
            <person name="Kamath R."/>
            <person name="Kuwabara P.E."/>
            <person name="Mardis E.R."/>
            <person name="Marra M.A."/>
            <person name="Miner T.L."/>
            <person name="Minx P."/>
            <person name="Mullikin J.C."/>
            <person name="Plumb R.W."/>
            <person name="Rogers J."/>
            <person name="Schein J.E."/>
            <person name="Sohrmann M."/>
            <person name="Spieth J."/>
            <person name="Stajich J.E."/>
            <person name="Wei C."/>
            <person name="Willey D."/>
            <person name="Wilson R.K."/>
            <person name="Durbin R."/>
            <person name="Waterston R.H."/>
        </authorList>
    </citation>
    <scope>NUCLEOTIDE SEQUENCE [LARGE SCALE GENOMIC DNA]</scope>
    <source>
        <strain evidence="1 2">AF16</strain>
    </source>
</reference>
<dbReference type="EMBL" id="HE601268">
    <property type="protein sequence ID" value="CAR99661.1"/>
    <property type="molecule type" value="Genomic_DNA"/>
</dbReference>
<evidence type="ECO:0000313" key="1">
    <source>
        <dbReference type="EMBL" id="CAR99661.1"/>
    </source>
</evidence>
<protein>
    <submittedName>
        <fullName evidence="1">Protein CBG25158</fullName>
    </submittedName>
</protein>
<proteinExistence type="predicted"/>
<name>B6IID1_CAEBR</name>
<dbReference type="AlphaFoldDB" id="B6IID1"/>
<dbReference type="Proteomes" id="UP000008549">
    <property type="component" value="Unassembled WGS sequence"/>
</dbReference>
<dbReference type="RefSeq" id="XP_045099222.1">
    <property type="nucleotide sequence ID" value="XM_045237485.1"/>
</dbReference>
<accession>B6IID1</accession>
<dbReference type="CTD" id="68916656"/>
<dbReference type="GeneID" id="68916656"/>
<dbReference type="KEGG" id="cbr:CBG_25158"/>
<dbReference type="InParanoid" id="B6IID1"/>
<sequence length="35" mass="3994">MKMLSMNCRLGLSESGKEASNVQIRGWSWLNCSEF</sequence>
<organism evidence="1 2">
    <name type="scientific">Caenorhabditis briggsae</name>
    <dbReference type="NCBI Taxonomy" id="6238"/>
    <lineage>
        <taxon>Eukaryota</taxon>
        <taxon>Metazoa</taxon>
        <taxon>Ecdysozoa</taxon>
        <taxon>Nematoda</taxon>
        <taxon>Chromadorea</taxon>
        <taxon>Rhabditida</taxon>
        <taxon>Rhabditina</taxon>
        <taxon>Rhabditomorpha</taxon>
        <taxon>Rhabditoidea</taxon>
        <taxon>Rhabditidae</taxon>
        <taxon>Peloderinae</taxon>
        <taxon>Caenorhabditis</taxon>
    </lineage>
</organism>